<dbReference type="KEGG" id="tem:JW646_02255"/>
<dbReference type="RefSeq" id="WP_228416429.1">
    <property type="nucleotide sequence ID" value="NZ_CP081135.1"/>
</dbReference>
<organism evidence="1 2">
    <name type="scientific">Terrisporobacter hibernicus</name>
    <dbReference type="NCBI Taxonomy" id="2813371"/>
    <lineage>
        <taxon>Bacteria</taxon>
        <taxon>Bacillati</taxon>
        <taxon>Bacillota</taxon>
        <taxon>Clostridia</taxon>
        <taxon>Peptostreptococcales</taxon>
        <taxon>Peptostreptococcaceae</taxon>
        <taxon>Terrisporobacter</taxon>
    </lineage>
</organism>
<proteinExistence type="predicted"/>
<keyword evidence="2" id="KW-1185">Reference proteome</keyword>
<dbReference type="Proteomes" id="UP001198983">
    <property type="component" value="Chromosome"/>
</dbReference>
<dbReference type="AlphaFoldDB" id="A0AAX2ZIS2"/>
<dbReference type="EMBL" id="CP081135">
    <property type="protein sequence ID" value="UEL48297.1"/>
    <property type="molecule type" value="Genomic_DNA"/>
</dbReference>
<protein>
    <submittedName>
        <fullName evidence="1">UPF0489 family protein</fullName>
    </submittedName>
</protein>
<name>A0AAX2ZIS2_9FIRM</name>
<evidence type="ECO:0000313" key="1">
    <source>
        <dbReference type="EMBL" id="UEL48297.1"/>
    </source>
</evidence>
<reference evidence="1 2" key="1">
    <citation type="journal article" date="2023" name="Int. J. Syst. Evol. Microbiol.">
        <title>Terrisporobacter hibernicus sp. nov., isolated from bovine faeces in Northern Ireland.</title>
        <authorList>
            <person name="Mitchell M."/>
            <person name="Nguyen S.V."/>
            <person name="Connor M."/>
            <person name="Fairley D.J."/>
            <person name="Donoghue O."/>
            <person name="Marshall H."/>
            <person name="Koolman L."/>
            <person name="McMullan G."/>
            <person name="Schaffer K.E."/>
            <person name="McGrath J.W."/>
            <person name="Fanning S."/>
        </authorList>
    </citation>
    <scope>NUCLEOTIDE SEQUENCE [LARGE SCALE GENOMIC DNA]</scope>
    <source>
        <strain evidence="1 2">MCA3</strain>
    </source>
</reference>
<gene>
    <name evidence="1" type="ORF">JW646_02255</name>
</gene>
<evidence type="ECO:0000313" key="2">
    <source>
        <dbReference type="Proteomes" id="UP001198983"/>
    </source>
</evidence>
<sequence length="263" mass="31109">MKILDIDMDYFLEKAPYFILQECTTRASDDYKPWDKDKIIDFIENNLGLSKSNKIKGKIICHHHEALYYWRDLINQKLLITPFEVIHVDSHADLASFEIHQRAFIADELLGLPIHERINIENYKSYFKEAYMPGIGNYLLFAIGFRWISKLTYVSNPNERGDDYSRFIMKNFEESSKIIQLYHNPRCKIQKLSSIVGDINIFEKEYLSTSIPEPEVLFEVKKNINDVKYYGDFDFITFCISPNYTPKSSDFIVDIFRDYIEII</sequence>
<accession>A0AAX2ZIS2</accession>